<evidence type="ECO:0000256" key="1">
    <source>
        <dbReference type="SAM" id="MobiDB-lite"/>
    </source>
</evidence>
<gene>
    <name evidence="2" type="ORF">ISN45_Aa05g011020</name>
</gene>
<organism evidence="2 3">
    <name type="scientific">Arabidopsis thaliana x Arabidopsis arenosa</name>
    <dbReference type="NCBI Taxonomy" id="1240361"/>
    <lineage>
        <taxon>Eukaryota</taxon>
        <taxon>Viridiplantae</taxon>
        <taxon>Streptophyta</taxon>
        <taxon>Embryophyta</taxon>
        <taxon>Tracheophyta</taxon>
        <taxon>Spermatophyta</taxon>
        <taxon>Magnoliopsida</taxon>
        <taxon>eudicotyledons</taxon>
        <taxon>Gunneridae</taxon>
        <taxon>Pentapetalae</taxon>
        <taxon>rosids</taxon>
        <taxon>malvids</taxon>
        <taxon>Brassicales</taxon>
        <taxon>Brassicaceae</taxon>
        <taxon>Camelineae</taxon>
        <taxon>Arabidopsis</taxon>
    </lineage>
</organism>
<dbReference type="EMBL" id="JAEFBK010000010">
    <property type="protein sequence ID" value="KAG7559510.1"/>
    <property type="molecule type" value="Genomic_DNA"/>
</dbReference>
<dbReference type="AlphaFoldDB" id="A0A8T1ZMX1"/>
<keyword evidence="3" id="KW-1185">Reference proteome</keyword>
<comment type="caution">
    <text evidence="2">The sequence shown here is derived from an EMBL/GenBank/DDBJ whole genome shotgun (WGS) entry which is preliminary data.</text>
</comment>
<name>A0A8T1ZMX1_9BRAS</name>
<sequence>MWKITESKSGLEEAGVLIWKVDLEAKSLQLSAKALQSRCGELMKYGIADLHAVSADQRRRLAMSVKRLDQSRNRVRESRRSESATPNTFSCAHKDTGDITFWALSFNGPQLYYLLGLGCRVSQSEKHLYS</sequence>
<proteinExistence type="predicted"/>
<evidence type="ECO:0000313" key="2">
    <source>
        <dbReference type="EMBL" id="KAG7559510.1"/>
    </source>
</evidence>
<feature type="non-terminal residue" evidence="2">
    <location>
        <position position="130"/>
    </location>
</feature>
<feature type="compositionally biased region" description="Basic and acidic residues" evidence="1">
    <location>
        <begin position="69"/>
        <end position="82"/>
    </location>
</feature>
<dbReference type="Proteomes" id="UP000694240">
    <property type="component" value="Chromosome 10"/>
</dbReference>
<feature type="region of interest" description="Disordered" evidence="1">
    <location>
        <begin position="69"/>
        <end position="93"/>
    </location>
</feature>
<accession>A0A8T1ZMX1</accession>
<protein>
    <submittedName>
        <fullName evidence="2">Uncharacterized protein</fullName>
    </submittedName>
</protein>
<evidence type="ECO:0000313" key="3">
    <source>
        <dbReference type="Proteomes" id="UP000694240"/>
    </source>
</evidence>
<reference evidence="2 3" key="1">
    <citation type="submission" date="2020-12" db="EMBL/GenBank/DDBJ databases">
        <title>Concerted genomic and epigenomic changes stabilize Arabidopsis allopolyploids.</title>
        <authorList>
            <person name="Chen Z."/>
        </authorList>
    </citation>
    <scope>NUCLEOTIDE SEQUENCE [LARGE SCALE GENOMIC DNA]</scope>
    <source>
        <strain evidence="2">Allo738</strain>
        <tissue evidence="2">Leaf</tissue>
    </source>
</reference>